<dbReference type="PROSITE" id="PS50157">
    <property type="entry name" value="ZINC_FINGER_C2H2_2"/>
    <property type="match status" value="9"/>
</dbReference>
<evidence type="ECO:0000256" key="4">
    <source>
        <dbReference type="ARBA" id="ARBA00022737"/>
    </source>
</evidence>
<dbReference type="AlphaFoldDB" id="A0AAN9W4T6"/>
<feature type="domain" description="C2H2-type" evidence="14">
    <location>
        <begin position="506"/>
        <end position="533"/>
    </location>
</feature>
<dbReference type="Proteomes" id="UP001378592">
    <property type="component" value="Unassembled WGS sequence"/>
</dbReference>
<evidence type="ECO:0000256" key="2">
    <source>
        <dbReference type="ARBA" id="ARBA00006991"/>
    </source>
</evidence>
<feature type="domain" description="BTB" evidence="13">
    <location>
        <begin position="31"/>
        <end position="96"/>
    </location>
</feature>
<dbReference type="PROSITE" id="PS00028">
    <property type="entry name" value="ZINC_FINGER_C2H2_1"/>
    <property type="match status" value="9"/>
</dbReference>
<comment type="similarity">
    <text evidence="2">Belongs to the krueppel C2H2-type zinc-finger protein family.</text>
</comment>
<evidence type="ECO:0000259" key="13">
    <source>
        <dbReference type="PROSITE" id="PS50097"/>
    </source>
</evidence>
<feature type="domain" description="C2H2-type" evidence="14">
    <location>
        <begin position="394"/>
        <end position="421"/>
    </location>
</feature>
<evidence type="ECO:0000313" key="16">
    <source>
        <dbReference type="Proteomes" id="UP001378592"/>
    </source>
</evidence>
<dbReference type="Pfam" id="PF00096">
    <property type="entry name" value="zf-C2H2"/>
    <property type="match status" value="6"/>
</dbReference>
<comment type="caution">
    <text evidence="15">The sequence shown here is derived from an EMBL/GenBank/DDBJ whole genome shotgun (WGS) entry which is preliminary data.</text>
</comment>
<dbReference type="PROSITE" id="PS50097">
    <property type="entry name" value="BTB"/>
    <property type="match status" value="1"/>
</dbReference>
<dbReference type="PANTHER" id="PTHR19818">
    <property type="entry name" value="ZINC FINGER PROTEIN ZIC AND GLI"/>
    <property type="match status" value="1"/>
</dbReference>
<sequence length="646" mass="71553">MAESVVTVSWEDHTSELVTEFKSLLDNNSFVDCTISAEGQSLQAHRLVLSACSPYFHKLFCEETEDHPLVMLLDESFQNLKAVIDFIYCGATQIPEGNYKAFVTLAKSLEVKGLTEVSDNLPGSTTDNDPQDPPAKNQVTEEVQRINASQKDSHENKTEKIAHHLDGNADCVDTHSPFSCKGNSALCEVRLKSMMTPSQEQEKPQDPSVKNQVTGEVTSINASQKDSSENNSQKIAHHSDGNTDLVDTHSPVSVKGNSALRKLRPKSAMNPSQEQGTPQGVVYLQVQPCLYAPILGAKNQLLVKSNESLSSNFTSQVSGGAASLQGQVFLISGAGSLSPVGLQAAQQLSGGPQQNVTLLPQSVLQLCEEPVQDAVAPTTSSTPAGQKRKQKKKHVCKVCGGSFVSQCELDIHNRTHTGERPFLCDVCGATFARQSQLASHSTIHTGERPYECDFCGKTFRQKSNLNLHLPLHTGKRPHRCDVCGKTFLQKQEFTEHKNLHTGERPHRCDLCGIAFRRAHNLRIHKYRHTGEWPFRCDVCGKTFAQKSRLTQHMPAHTGERRYNCDVCGKSFGFQQSLAIHRQIHTGVRPHRCEVCDKTFRLKTSLDAHVRIHTGERPYSCELCGARFHQQSGVMNHMRTHNKRQPP</sequence>
<dbReference type="GO" id="GO:0000981">
    <property type="term" value="F:DNA-binding transcription factor activity, RNA polymerase II-specific"/>
    <property type="evidence" value="ECO:0007669"/>
    <property type="project" value="TreeGrafter"/>
</dbReference>
<feature type="domain" description="C2H2-type" evidence="14">
    <location>
        <begin position="590"/>
        <end position="617"/>
    </location>
</feature>
<proteinExistence type="inferred from homology"/>
<feature type="domain" description="C2H2-type" evidence="14">
    <location>
        <begin position="562"/>
        <end position="589"/>
    </location>
</feature>
<keyword evidence="4" id="KW-0677">Repeat</keyword>
<evidence type="ECO:0000256" key="5">
    <source>
        <dbReference type="ARBA" id="ARBA00022771"/>
    </source>
</evidence>
<feature type="compositionally biased region" description="Polar residues" evidence="12">
    <location>
        <begin position="220"/>
        <end position="234"/>
    </location>
</feature>
<dbReference type="SUPFAM" id="SSF57667">
    <property type="entry name" value="beta-beta-alpha zinc fingers"/>
    <property type="match status" value="5"/>
</dbReference>
<dbReference type="GO" id="GO:0008270">
    <property type="term" value="F:zinc ion binding"/>
    <property type="evidence" value="ECO:0007669"/>
    <property type="project" value="UniProtKB-KW"/>
</dbReference>
<keyword evidence="9" id="KW-0804">Transcription</keyword>
<dbReference type="SUPFAM" id="SSF54695">
    <property type="entry name" value="POZ domain"/>
    <property type="match status" value="1"/>
</dbReference>
<keyword evidence="3" id="KW-0479">Metal-binding</keyword>
<dbReference type="FunFam" id="3.30.160.60:FF:000624">
    <property type="entry name" value="zinc finger protein 697"/>
    <property type="match status" value="2"/>
</dbReference>
<dbReference type="Pfam" id="PF13912">
    <property type="entry name" value="zf-C2H2_6"/>
    <property type="match status" value="2"/>
</dbReference>
<dbReference type="Pfam" id="PF00651">
    <property type="entry name" value="BTB"/>
    <property type="match status" value="1"/>
</dbReference>
<feature type="domain" description="C2H2-type" evidence="14">
    <location>
        <begin position="618"/>
        <end position="645"/>
    </location>
</feature>
<evidence type="ECO:0000313" key="15">
    <source>
        <dbReference type="EMBL" id="KAK7869424.1"/>
    </source>
</evidence>
<feature type="domain" description="C2H2-type" evidence="14">
    <location>
        <begin position="534"/>
        <end position="561"/>
    </location>
</feature>
<evidence type="ECO:0000256" key="6">
    <source>
        <dbReference type="ARBA" id="ARBA00022833"/>
    </source>
</evidence>
<feature type="domain" description="C2H2-type" evidence="14">
    <location>
        <begin position="450"/>
        <end position="477"/>
    </location>
</feature>
<dbReference type="FunFam" id="3.30.160.60:FF:002343">
    <property type="entry name" value="Zinc finger protein 33A"/>
    <property type="match status" value="1"/>
</dbReference>
<dbReference type="InterPro" id="IPR013087">
    <property type="entry name" value="Znf_C2H2_type"/>
</dbReference>
<accession>A0AAN9W4T6</accession>
<evidence type="ECO:0000256" key="11">
    <source>
        <dbReference type="PROSITE-ProRule" id="PRU00042"/>
    </source>
</evidence>
<reference evidence="15 16" key="1">
    <citation type="submission" date="2024-03" db="EMBL/GenBank/DDBJ databases">
        <title>The genome assembly and annotation of the cricket Gryllus longicercus Weissman &amp; Gray.</title>
        <authorList>
            <person name="Szrajer S."/>
            <person name="Gray D."/>
            <person name="Ylla G."/>
        </authorList>
    </citation>
    <scope>NUCLEOTIDE SEQUENCE [LARGE SCALE GENOMIC DNA]</scope>
    <source>
        <strain evidence="15">DAG 2021-001</strain>
        <tissue evidence="15">Whole body minus gut</tissue>
    </source>
</reference>
<dbReference type="Gene3D" id="3.30.160.60">
    <property type="entry name" value="Classic Zinc Finger"/>
    <property type="match status" value="9"/>
</dbReference>
<evidence type="ECO:0000256" key="1">
    <source>
        <dbReference type="ARBA" id="ARBA00004123"/>
    </source>
</evidence>
<dbReference type="GO" id="GO:0005634">
    <property type="term" value="C:nucleus"/>
    <property type="evidence" value="ECO:0007669"/>
    <property type="project" value="UniProtKB-SubCell"/>
</dbReference>
<organism evidence="15 16">
    <name type="scientific">Gryllus longicercus</name>
    <dbReference type="NCBI Taxonomy" id="2509291"/>
    <lineage>
        <taxon>Eukaryota</taxon>
        <taxon>Metazoa</taxon>
        <taxon>Ecdysozoa</taxon>
        <taxon>Arthropoda</taxon>
        <taxon>Hexapoda</taxon>
        <taxon>Insecta</taxon>
        <taxon>Pterygota</taxon>
        <taxon>Neoptera</taxon>
        <taxon>Polyneoptera</taxon>
        <taxon>Orthoptera</taxon>
        <taxon>Ensifera</taxon>
        <taxon>Gryllidea</taxon>
        <taxon>Grylloidea</taxon>
        <taxon>Gryllidae</taxon>
        <taxon>Gryllinae</taxon>
        <taxon>Gryllus</taxon>
    </lineage>
</organism>
<dbReference type="FunFam" id="3.30.160.60:FF:001174">
    <property type="entry name" value="zinc finger protein 527 isoform X1"/>
    <property type="match status" value="1"/>
</dbReference>
<dbReference type="GO" id="GO:0000978">
    <property type="term" value="F:RNA polymerase II cis-regulatory region sequence-specific DNA binding"/>
    <property type="evidence" value="ECO:0007669"/>
    <property type="project" value="TreeGrafter"/>
</dbReference>
<dbReference type="InterPro" id="IPR036236">
    <property type="entry name" value="Znf_C2H2_sf"/>
</dbReference>
<dbReference type="GO" id="GO:0045944">
    <property type="term" value="P:positive regulation of transcription by RNA polymerase II"/>
    <property type="evidence" value="ECO:0007669"/>
    <property type="project" value="UniProtKB-ARBA"/>
</dbReference>
<keyword evidence="10" id="KW-0539">Nucleus</keyword>
<feature type="compositionally biased region" description="Polar residues" evidence="12">
    <location>
        <begin position="137"/>
        <end position="150"/>
    </location>
</feature>
<evidence type="ECO:0000256" key="9">
    <source>
        <dbReference type="ARBA" id="ARBA00023163"/>
    </source>
</evidence>
<name>A0AAN9W4T6_9ORTH</name>
<evidence type="ECO:0000256" key="12">
    <source>
        <dbReference type="SAM" id="MobiDB-lite"/>
    </source>
</evidence>
<feature type="domain" description="C2H2-type" evidence="14">
    <location>
        <begin position="422"/>
        <end position="449"/>
    </location>
</feature>
<dbReference type="FunFam" id="3.30.160.60:FF:000508">
    <property type="entry name" value="Myeloid zinc finger 1"/>
    <property type="match status" value="2"/>
</dbReference>
<gene>
    <name evidence="15" type="ORF">R5R35_008153</name>
</gene>
<keyword evidence="5 11" id="KW-0863">Zinc-finger</keyword>
<comment type="subcellular location">
    <subcellularLocation>
        <location evidence="1">Nucleus</location>
    </subcellularLocation>
</comment>
<keyword evidence="8" id="KW-0238">DNA-binding</keyword>
<dbReference type="InterPro" id="IPR050329">
    <property type="entry name" value="GLI_C2H2-zinc-finger"/>
</dbReference>
<feature type="region of interest" description="Disordered" evidence="12">
    <location>
        <begin position="220"/>
        <end position="276"/>
    </location>
</feature>
<keyword evidence="16" id="KW-1185">Reference proteome</keyword>
<dbReference type="GO" id="GO:0042802">
    <property type="term" value="F:identical protein binding"/>
    <property type="evidence" value="ECO:0007669"/>
    <property type="project" value="UniProtKB-ARBA"/>
</dbReference>
<feature type="compositionally biased region" description="Polar residues" evidence="12">
    <location>
        <begin position="117"/>
        <end position="128"/>
    </location>
</feature>
<keyword evidence="7" id="KW-0805">Transcription regulation</keyword>
<evidence type="ECO:0000256" key="7">
    <source>
        <dbReference type="ARBA" id="ARBA00023015"/>
    </source>
</evidence>
<dbReference type="PANTHER" id="PTHR19818:SF163">
    <property type="entry name" value="C2H2-TYPE DOMAIN-CONTAINING PROTEIN"/>
    <property type="match status" value="1"/>
</dbReference>
<dbReference type="InterPro" id="IPR000210">
    <property type="entry name" value="BTB/POZ_dom"/>
</dbReference>
<protein>
    <submittedName>
        <fullName evidence="15">Uncharacterized protein</fullName>
    </submittedName>
</protein>
<dbReference type="CDD" id="cd18315">
    <property type="entry name" value="BTB_POZ_BAB-like"/>
    <property type="match status" value="1"/>
</dbReference>
<feature type="domain" description="C2H2-type" evidence="14">
    <location>
        <begin position="478"/>
        <end position="505"/>
    </location>
</feature>
<keyword evidence="6" id="KW-0862">Zinc</keyword>
<evidence type="ECO:0000256" key="10">
    <source>
        <dbReference type="ARBA" id="ARBA00023242"/>
    </source>
</evidence>
<dbReference type="EMBL" id="JAZDUA010000074">
    <property type="protein sequence ID" value="KAK7869424.1"/>
    <property type="molecule type" value="Genomic_DNA"/>
</dbReference>
<dbReference type="FunFam" id="3.30.160.60:FF:000446">
    <property type="entry name" value="Zinc finger protein"/>
    <property type="match status" value="1"/>
</dbReference>
<feature type="region of interest" description="Disordered" evidence="12">
    <location>
        <begin position="117"/>
        <end position="158"/>
    </location>
</feature>
<dbReference type="SMART" id="SM00355">
    <property type="entry name" value="ZnF_C2H2"/>
    <property type="match status" value="9"/>
</dbReference>
<dbReference type="InterPro" id="IPR011333">
    <property type="entry name" value="SKP1/BTB/POZ_sf"/>
</dbReference>
<evidence type="ECO:0000256" key="8">
    <source>
        <dbReference type="ARBA" id="ARBA00023125"/>
    </source>
</evidence>
<dbReference type="FunFam" id="3.30.160.60:FF:002737">
    <property type="entry name" value="AGAP008430-PA"/>
    <property type="match status" value="1"/>
</dbReference>
<evidence type="ECO:0000256" key="3">
    <source>
        <dbReference type="ARBA" id="ARBA00022723"/>
    </source>
</evidence>
<dbReference type="Gene3D" id="3.30.710.10">
    <property type="entry name" value="Potassium Channel Kv1.1, Chain A"/>
    <property type="match status" value="1"/>
</dbReference>
<dbReference type="SMART" id="SM00225">
    <property type="entry name" value="BTB"/>
    <property type="match status" value="1"/>
</dbReference>
<evidence type="ECO:0000259" key="14">
    <source>
        <dbReference type="PROSITE" id="PS50157"/>
    </source>
</evidence>